<dbReference type="STRING" id="416943.SAMN05445871_4767"/>
<sequence length="60" mass="6499">MRAARPSKLLFLPGASGHTAFWQPLADRLTERAGKTILAYPGFGREPAVADVDSFDGLVR</sequence>
<accession>A0A1H7TQV2</accession>
<evidence type="ECO:0000313" key="1">
    <source>
        <dbReference type="EMBL" id="SEL87141.1"/>
    </source>
</evidence>
<name>A0A1H7TQV2_9BURK</name>
<evidence type="ECO:0008006" key="3">
    <source>
        <dbReference type="Google" id="ProtNLM"/>
    </source>
</evidence>
<dbReference type="Proteomes" id="UP000199120">
    <property type="component" value="Unassembled WGS sequence"/>
</dbReference>
<keyword evidence="2" id="KW-1185">Reference proteome</keyword>
<organism evidence="1 2">
    <name type="scientific">Paraburkholderia caballeronis</name>
    <dbReference type="NCBI Taxonomy" id="416943"/>
    <lineage>
        <taxon>Bacteria</taxon>
        <taxon>Pseudomonadati</taxon>
        <taxon>Pseudomonadota</taxon>
        <taxon>Betaproteobacteria</taxon>
        <taxon>Burkholderiales</taxon>
        <taxon>Burkholderiaceae</taxon>
        <taxon>Paraburkholderia</taxon>
    </lineage>
</organism>
<dbReference type="EMBL" id="FOAJ01000016">
    <property type="protein sequence ID" value="SEL87141.1"/>
    <property type="molecule type" value="Genomic_DNA"/>
</dbReference>
<proteinExistence type="predicted"/>
<dbReference type="AlphaFoldDB" id="A0A1H7TQV2"/>
<gene>
    <name evidence="1" type="ORF">SAMN05192542_11644</name>
</gene>
<evidence type="ECO:0000313" key="2">
    <source>
        <dbReference type="Proteomes" id="UP000199120"/>
    </source>
</evidence>
<dbReference type="InterPro" id="IPR029058">
    <property type="entry name" value="AB_hydrolase_fold"/>
</dbReference>
<dbReference type="SUPFAM" id="SSF53474">
    <property type="entry name" value="alpha/beta-Hydrolases"/>
    <property type="match status" value="1"/>
</dbReference>
<dbReference type="Gene3D" id="3.40.50.1820">
    <property type="entry name" value="alpha/beta hydrolase"/>
    <property type="match status" value="1"/>
</dbReference>
<protein>
    <recommendedName>
        <fullName evidence="3">Alpha/beta hydrolase</fullName>
    </recommendedName>
</protein>
<reference evidence="2" key="1">
    <citation type="submission" date="2016-10" db="EMBL/GenBank/DDBJ databases">
        <authorList>
            <person name="Varghese N."/>
            <person name="Submissions S."/>
        </authorList>
    </citation>
    <scope>NUCLEOTIDE SEQUENCE [LARGE SCALE GENOMIC DNA]</scope>
    <source>
        <strain evidence="2">LMG 26416</strain>
    </source>
</reference>